<dbReference type="NCBIfam" id="TIGR05002">
    <property type="entry name" value="NxxGxxAF_repeat"/>
    <property type="match status" value="4"/>
</dbReference>
<name>A0A5A5S6W8_MICAE</name>
<sequence>MRLTQVQLGVIATIGLVGCSYLTTASATLAYNFTLIADTAGQYNFYGDHPVSINDRGVVAFRAFLDNGQDGIYTGDGTTITNIVNTSGQFNFFGNGASGINNDGVVVFRAGLDVTTNYNNTAIFTSDGTTTTRIDPGSVVPYYLTEGTPDINNNGEVSFQARVLNGTVGIYKGNGTNLITIADTDGTWGGFDGAPRINDQGTVAFWSVLDNNSRGIYRVNGLTSPTLIASSPTSFFSTVNSVGINNSEIVAFYGNQSPGGRYGIYTNDGLSTTPYFNMPSTANASLFSLNDQGLIALRAEFGFNSTICPIPLQSGCQGIFTGDDLINDRVITAGESLFGSTVTRLNLFSNSLNNNGQIAFTATLADGREVIVRASGDNNPSSRVPEPNLLLGLTFVGSILGWQITRKLC</sequence>
<dbReference type="PROSITE" id="PS51257">
    <property type="entry name" value="PROKAR_LIPOPROTEIN"/>
    <property type="match status" value="1"/>
</dbReference>
<gene>
    <name evidence="1" type="ORF">MiTs_03185</name>
</gene>
<dbReference type="EMBL" id="BHVQ01000046">
    <property type="protein sequence ID" value="GCA81172.1"/>
    <property type="molecule type" value="Genomic_DNA"/>
</dbReference>
<dbReference type="InterPro" id="IPR055876">
    <property type="entry name" value="DUF7453"/>
</dbReference>
<evidence type="ECO:0000313" key="1">
    <source>
        <dbReference type="EMBL" id="GCA81172.1"/>
    </source>
</evidence>
<protein>
    <submittedName>
        <fullName evidence="1">Uncharacterized protein</fullName>
    </submittedName>
</protein>
<dbReference type="Pfam" id="PF24251">
    <property type="entry name" value="DUF7453"/>
    <property type="match status" value="1"/>
</dbReference>
<reference evidence="1 2" key="1">
    <citation type="submission" date="2018-09" db="EMBL/GenBank/DDBJ databases">
        <title>Evolutionary history of phycoerythrin pigmentation in the water bloom-forming cyanobacterium Microcystis aeruginosa.</title>
        <authorList>
            <person name="Tanabe Y."/>
            <person name="Tanabe Y."/>
            <person name="Yamaguchi H."/>
        </authorList>
    </citation>
    <scope>NUCLEOTIDE SEQUENCE [LARGE SCALE GENOMIC DNA]</scope>
    <source>
        <strain evidence="1 2">NIES-2521</strain>
    </source>
</reference>
<accession>A0A5A5S6W8</accession>
<dbReference type="RefSeq" id="WP_149976511.1">
    <property type="nucleotide sequence ID" value="NZ_BHVQ01000046.1"/>
</dbReference>
<dbReference type="Proteomes" id="UP000324689">
    <property type="component" value="Unassembled WGS sequence"/>
</dbReference>
<comment type="caution">
    <text evidence="1">The sequence shown here is derived from an EMBL/GenBank/DDBJ whole genome shotgun (WGS) entry which is preliminary data.</text>
</comment>
<dbReference type="AlphaFoldDB" id="A0A5A5S6W8"/>
<organism evidence="1 2">
    <name type="scientific">Microcystis aeruginosa NIES-2521</name>
    <dbReference type="NCBI Taxonomy" id="2303983"/>
    <lineage>
        <taxon>Bacteria</taxon>
        <taxon>Bacillati</taxon>
        <taxon>Cyanobacteriota</taxon>
        <taxon>Cyanophyceae</taxon>
        <taxon>Oscillatoriophycideae</taxon>
        <taxon>Chroococcales</taxon>
        <taxon>Microcystaceae</taxon>
        <taxon>Microcystis</taxon>
    </lineage>
</organism>
<proteinExistence type="predicted"/>
<evidence type="ECO:0000313" key="2">
    <source>
        <dbReference type="Proteomes" id="UP000324689"/>
    </source>
</evidence>